<comment type="miscellaneous">
    <text evidence="14">Both phosphorylation and phosphorolysis are carried out by the same active site and suggest a common mechanism for both reactions.</text>
</comment>
<keyword evidence="8 14" id="KW-0547">Nucleotide-binding</keyword>
<comment type="catalytic activity">
    <reaction evidence="1 14">
        <text>[HPr protein]-L-serine + ATP = [HPr protein]-O-phospho-L-serine + ADP + H(+)</text>
        <dbReference type="Rhea" id="RHEA:46600"/>
        <dbReference type="Rhea" id="RHEA-COMP:11602"/>
        <dbReference type="Rhea" id="RHEA-COMP:11603"/>
        <dbReference type="ChEBI" id="CHEBI:15378"/>
        <dbReference type="ChEBI" id="CHEBI:29999"/>
        <dbReference type="ChEBI" id="CHEBI:30616"/>
        <dbReference type="ChEBI" id="CHEBI:83421"/>
        <dbReference type="ChEBI" id="CHEBI:456216"/>
    </reaction>
</comment>
<comment type="subunit">
    <text evidence="4 14">Homohexamer.</text>
</comment>
<evidence type="ECO:0000259" key="17">
    <source>
        <dbReference type="Pfam" id="PF07475"/>
    </source>
</evidence>
<evidence type="ECO:0000256" key="15">
    <source>
        <dbReference type="SAM" id="MobiDB-lite"/>
    </source>
</evidence>
<feature type="region of interest" description="Important for the catalytic mechanism of dephosphorylation" evidence="14">
    <location>
        <begin position="269"/>
        <end position="274"/>
    </location>
</feature>
<comment type="catalytic activity">
    <reaction evidence="13 14">
        <text>[HPr protein]-O-phospho-L-serine + phosphate + H(+) = [HPr protein]-L-serine + diphosphate</text>
        <dbReference type="Rhea" id="RHEA:46604"/>
        <dbReference type="Rhea" id="RHEA-COMP:11602"/>
        <dbReference type="Rhea" id="RHEA-COMP:11603"/>
        <dbReference type="ChEBI" id="CHEBI:15378"/>
        <dbReference type="ChEBI" id="CHEBI:29999"/>
        <dbReference type="ChEBI" id="CHEBI:33019"/>
        <dbReference type="ChEBI" id="CHEBI:43474"/>
        <dbReference type="ChEBI" id="CHEBI:83421"/>
    </reaction>
</comment>
<dbReference type="Pfam" id="PF07475">
    <property type="entry name" value="Hpr_kinase_C"/>
    <property type="match status" value="1"/>
</dbReference>
<feature type="active site" description="Proton acceptor; for phosphorylation activity. Proton donor; for dephosphorylation activity" evidence="14">
    <location>
        <position position="182"/>
    </location>
</feature>
<gene>
    <name evidence="14" type="primary">hprK</name>
    <name evidence="18" type="ORF">J421_3121</name>
</gene>
<dbReference type="InterPro" id="IPR003755">
    <property type="entry name" value="HPr(Ser)_kin/Pase"/>
</dbReference>
<evidence type="ECO:0000313" key="18">
    <source>
        <dbReference type="EMBL" id="AHG90658.1"/>
    </source>
</evidence>
<feature type="active site" evidence="14">
    <location>
        <position position="248"/>
    </location>
</feature>
<dbReference type="FunFam" id="3.40.50.300:FF:000174">
    <property type="entry name" value="HPr kinase/phosphorylase"/>
    <property type="match status" value="1"/>
</dbReference>
<dbReference type="SUPFAM" id="SSF53795">
    <property type="entry name" value="PEP carboxykinase-like"/>
    <property type="match status" value="1"/>
</dbReference>
<feature type="domain" description="HPr(Ser) kinase/phosphorylase N-terminal" evidence="16">
    <location>
        <begin position="6"/>
        <end position="132"/>
    </location>
</feature>
<comment type="domain">
    <text evidence="14">The Walker A ATP-binding motif also binds Pi and PPi.</text>
</comment>
<keyword evidence="6 14" id="KW-0808">Transferase</keyword>
<evidence type="ECO:0000256" key="12">
    <source>
        <dbReference type="ARBA" id="ARBA00023268"/>
    </source>
</evidence>
<evidence type="ECO:0000256" key="13">
    <source>
        <dbReference type="ARBA" id="ARBA00047657"/>
    </source>
</evidence>
<feature type="compositionally biased region" description="Basic and acidic residues" evidence="15">
    <location>
        <begin position="335"/>
        <end position="345"/>
    </location>
</feature>
<comment type="function">
    <text evidence="14">Catalyzes the ATP- as well as the pyrophosphate-dependent phosphorylation of a specific serine residue in HPr, a phosphocarrier protein of the phosphoenolpyruvate-dependent sugar phosphotransferase system (PTS). HprK/P also catalyzes the pyrophosphate-producing, inorganic phosphate-dependent dephosphorylation (phosphorolysis) of seryl-phosphorylated HPr (P-Ser-HPr).</text>
</comment>
<dbReference type="InterPro" id="IPR011126">
    <property type="entry name" value="Hpr_kin/Pase_Hpr_N"/>
</dbReference>
<dbReference type="RefSeq" id="WP_025412124.1">
    <property type="nucleotide sequence ID" value="NZ_CP007128.1"/>
</dbReference>
<dbReference type="SUPFAM" id="SSF75138">
    <property type="entry name" value="HprK N-terminal domain-like"/>
    <property type="match status" value="1"/>
</dbReference>
<dbReference type="KEGG" id="gba:J421_3121"/>
<feature type="compositionally biased region" description="Low complexity" evidence="15">
    <location>
        <begin position="319"/>
        <end position="334"/>
    </location>
</feature>
<keyword evidence="11 14" id="KW-0460">Magnesium</keyword>
<dbReference type="PANTHER" id="PTHR30305">
    <property type="entry name" value="PROTEIN YJDM-RELATED"/>
    <property type="match status" value="1"/>
</dbReference>
<feature type="active site" evidence="14">
    <location>
        <position position="143"/>
    </location>
</feature>
<dbReference type="InParanoid" id="W0RMI8"/>
<protein>
    <recommendedName>
        <fullName evidence="14">HPr kinase/phosphorylase</fullName>
        <shortName evidence="14">HPrK/P</shortName>
        <ecNumber evidence="14">2.7.11.-</ecNumber>
        <ecNumber evidence="14">2.7.4.-</ecNumber>
    </recommendedName>
    <alternativeName>
        <fullName evidence="14">HPr(Ser) kinase/phosphorylase</fullName>
    </alternativeName>
</protein>
<evidence type="ECO:0000256" key="5">
    <source>
        <dbReference type="ARBA" id="ARBA00022527"/>
    </source>
</evidence>
<dbReference type="GO" id="GO:0004674">
    <property type="term" value="F:protein serine/threonine kinase activity"/>
    <property type="evidence" value="ECO:0007669"/>
    <property type="project" value="UniProtKB-KW"/>
</dbReference>
<dbReference type="Gene3D" id="3.40.1390.20">
    <property type="entry name" value="HprK N-terminal domain-like"/>
    <property type="match status" value="1"/>
</dbReference>
<dbReference type="HOGENOM" id="CLU_052030_0_1_0"/>
<dbReference type="AlphaFoldDB" id="W0RMI8"/>
<comment type="similarity">
    <text evidence="3 14">Belongs to the HPrK/P family.</text>
</comment>
<feature type="active site" evidence="14">
    <location>
        <position position="164"/>
    </location>
</feature>
<organism evidence="18 19">
    <name type="scientific">Gemmatirosa kalamazoonensis</name>
    <dbReference type="NCBI Taxonomy" id="861299"/>
    <lineage>
        <taxon>Bacteria</taxon>
        <taxon>Pseudomonadati</taxon>
        <taxon>Gemmatimonadota</taxon>
        <taxon>Gemmatimonadia</taxon>
        <taxon>Gemmatimonadales</taxon>
        <taxon>Gemmatimonadaceae</taxon>
        <taxon>Gemmatirosa</taxon>
    </lineage>
</organism>
<dbReference type="EC" id="2.7.4.-" evidence="14"/>
<feature type="domain" description="HPr kinase/phosphorylase C-terminal" evidence="17">
    <location>
        <begin position="135"/>
        <end position="303"/>
    </location>
</feature>
<proteinExistence type="inferred from homology"/>
<dbReference type="GO" id="GO:0000287">
    <property type="term" value="F:magnesium ion binding"/>
    <property type="evidence" value="ECO:0007669"/>
    <property type="project" value="UniProtKB-UniRule"/>
</dbReference>
<dbReference type="InterPro" id="IPR011104">
    <property type="entry name" value="Hpr_kin/Pase_C"/>
</dbReference>
<dbReference type="PATRIC" id="fig|861299.3.peg.3173"/>
<dbReference type="Pfam" id="PF02603">
    <property type="entry name" value="Hpr_kinase_N"/>
    <property type="match status" value="1"/>
</dbReference>
<accession>W0RMI8</accession>
<dbReference type="FunCoup" id="W0RMI8">
    <property type="interactions" value="8"/>
</dbReference>
<comment type="cofactor">
    <cofactor evidence="2 14">
        <name>Mg(2+)</name>
        <dbReference type="ChEBI" id="CHEBI:18420"/>
    </cofactor>
</comment>
<dbReference type="eggNOG" id="COG1493">
    <property type="taxonomic scope" value="Bacteria"/>
</dbReference>
<evidence type="ECO:0000256" key="4">
    <source>
        <dbReference type="ARBA" id="ARBA00011643"/>
    </source>
</evidence>
<name>W0RMI8_9BACT</name>
<keyword evidence="9 14" id="KW-0418">Kinase</keyword>
<feature type="binding site" evidence="14">
    <location>
        <position position="165"/>
    </location>
    <ligand>
        <name>Mg(2+)</name>
        <dbReference type="ChEBI" id="CHEBI:18420"/>
    </ligand>
</feature>
<dbReference type="Gene3D" id="3.40.50.300">
    <property type="entry name" value="P-loop containing nucleotide triphosphate hydrolases"/>
    <property type="match status" value="1"/>
</dbReference>
<evidence type="ECO:0000256" key="1">
    <source>
        <dbReference type="ARBA" id="ARBA00001120"/>
    </source>
</evidence>
<dbReference type="GO" id="GO:0005524">
    <property type="term" value="F:ATP binding"/>
    <property type="evidence" value="ECO:0007669"/>
    <property type="project" value="UniProtKB-UniRule"/>
</dbReference>
<evidence type="ECO:0000259" key="16">
    <source>
        <dbReference type="Pfam" id="PF02603"/>
    </source>
</evidence>
<evidence type="ECO:0000256" key="9">
    <source>
        <dbReference type="ARBA" id="ARBA00022777"/>
    </source>
</evidence>
<dbReference type="InterPro" id="IPR028979">
    <property type="entry name" value="Ser_kin/Pase_Hpr-like_N_sf"/>
</dbReference>
<dbReference type="Proteomes" id="UP000019151">
    <property type="component" value="Chromosome"/>
</dbReference>
<feature type="binding site" evidence="14">
    <location>
        <position position="207"/>
    </location>
    <ligand>
        <name>Mg(2+)</name>
        <dbReference type="ChEBI" id="CHEBI:18420"/>
    </ligand>
</feature>
<dbReference type="EC" id="2.7.11.-" evidence="14"/>
<keyword evidence="10 14" id="KW-0067">ATP-binding</keyword>
<dbReference type="GO" id="GO:0006109">
    <property type="term" value="P:regulation of carbohydrate metabolic process"/>
    <property type="evidence" value="ECO:0007669"/>
    <property type="project" value="UniProtKB-UniRule"/>
</dbReference>
<evidence type="ECO:0000256" key="10">
    <source>
        <dbReference type="ARBA" id="ARBA00022840"/>
    </source>
</evidence>
<dbReference type="STRING" id="861299.J421_3121"/>
<feature type="region of interest" description="Disordered" evidence="15">
    <location>
        <begin position="314"/>
        <end position="345"/>
    </location>
</feature>
<keyword evidence="7 14" id="KW-0479">Metal-binding</keyword>
<evidence type="ECO:0000256" key="6">
    <source>
        <dbReference type="ARBA" id="ARBA00022679"/>
    </source>
</evidence>
<evidence type="ECO:0000256" key="7">
    <source>
        <dbReference type="ARBA" id="ARBA00022723"/>
    </source>
</evidence>
<dbReference type="CDD" id="cd01918">
    <property type="entry name" value="HprK_C"/>
    <property type="match status" value="1"/>
</dbReference>
<evidence type="ECO:0000313" key="19">
    <source>
        <dbReference type="Proteomes" id="UP000019151"/>
    </source>
</evidence>
<dbReference type="GO" id="GO:0004712">
    <property type="term" value="F:protein serine/threonine/tyrosine kinase activity"/>
    <property type="evidence" value="ECO:0007669"/>
    <property type="project" value="UniProtKB-UniRule"/>
</dbReference>
<reference evidence="18 19" key="1">
    <citation type="journal article" date="2014" name="Genome Announc.">
        <title>Genome Sequence and Methylome of Soil Bacterium Gemmatirosa kalamazoonensis KBS708T, a Member of the Rarely Cultivated Gemmatimonadetes Phylum.</title>
        <authorList>
            <person name="Debruyn J.M."/>
            <person name="Radosevich M."/>
            <person name="Wommack K.E."/>
            <person name="Polson S.W."/>
            <person name="Hauser L.J."/>
            <person name="Fawaz M.N."/>
            <person name="Korlach J."/>
            <person name="Tsai Y.C."/>
        </authorList>
    </citation>
    <scope>NUCLEOTIDE SEQUENCE [LARGE SCALE GENOMIC DNA]</scope>
    <source>
        <strain evidence="18 19">KBS708</strain>
    </source>
</reference>
<keyword evidence="12 14" id="KW-0511">Multifunctional enzyme</keyword>
<keyword evidence="19" id="KW-1185">Reference proteome</keyword>
<evidence type="ECO:0000256" key="11">
    <source>
        <dbReference type="ARBA" id="ARBA00022842"/>
    </source>
</evidence>
<evidence type="ECO:0000256" key="8">
    <source>
        <dbReference type="ARBA" id="ARBA00022741"/>
    </source>
</evidence>
<evidence type="ECO:0000256" key="2">
    <source>
        <dbReference type="ARBA" id="ARBA00001946"/>
    </source>
</evidence>
<dbReference type="EMBL" id="CP007128">
    <property type="protein sequence ID" value="AHG90658.1"/>
    <property type="molecule type" value="Genomic_DNA"/>
</dbReference>
<dbReference type="NCBIfam" id="TIGR00679">
    <property type="entry name" value="hpr-ser"/>
    <property type="match status" value="1"/>
</dbReference>
<sequence>MNARLTVGQLLERMRDTLLLEPIGAAIGFDRPVTSHEASSPGLVLSGYFNRFPHERIQVFGETEITYLRTLDPHLRRRTLKAYFGYDIPCAFVTKSLDPPEPFLEFAAEAGIPVIRSRLKTAEFYRLIKPFLAEAFAPTVTLHGSLSDVFGVGLFFTGQSGIGKSECVLDLVERGHRLVADDLVIVNRRGNDVLIGRGHELQRHYMEIRGIGLIDIPAIFGIRAVRQQKRLEVVVHLEEWNQDALVERTGLEGETHTILGVELPKIRVPLNPGKNITVIAEVIAMNHLLRYSGHNPAEAFNRRLIDRMRQASANGGLLAPEGPSPSGAAGAAPADVRRYLQEDDE</sequence>
<keyword evidence="5 14" id="KW-0723">Serine/threonine-protein kinase</keyword>
<feature type="region of interest" description="Important for the catalytic mechanism of both phosphorylation and dephosphorylation" evidence="14">
    <location>
        <begin position="206"/>
        <end position="215"/>
    </location>
</feature>
<dbReference type="InterPro" id="IPR027417">
    <property type="entry name" value="P-loop_NTPase"/>
</dbReference>
<dbReference type="GO" id="GO:0000155">
    <property type="term" value="F:phosphorelay sensor kinase activity"/>
    <property type="evidence" value="ECO:0007669"/>
    <property type="project" value="InterPro"/>
</dbReference>
<evidence type="ECO:0000256" key="14">
    <source>
        <dbReference type="HAMAP-Rule" id="MF_01249"/>
    </source>
</evidence>
<feature type="binding site" evidence="14">
    <location>
        <begin position="158"/>
        <end position="165"/>
    </location>
    <ligand>
        <name>ATP</name>
        <dbReference type="ChEBI" id="CHEBI:30616"/>
    </ligand>
</feature>
<dbReference type="HAMAP" id="MF_01249">
    <property type="entry name" value="HPr_kinase"/>
    <property type="match status" value="1"/>
</dbReference>
<evidence type="ECO:0000256" key="3">
    <source>
        <dbReference type="ARBA" id="ARBA00006883"/>
    </source>
</evidence>
<dbReference type="OrthoDB" id="9778803at2"/>
<dbReference type="PANTHER" id="PTHR30305:SF1">
    <property type="entry name" value="HPR KINASE_PHOSPHORYLASE"/>
    <property type="match status" value="1"/>
</dbReference>